<dbReference type="AlphaFoldDB" id="A0A914QJU6"/>
<dbReference type="WBParaSite" id="PDA_v2.g3867.t1">
    <property type="protein sequence ID" value="PDA_v2.g3867.t1"/>
    <property type="gene ID" value="PDA_v2.g3867"/>
</dbReference>
<dbReference type="InterPro" id="IPR011993">
    <property type="entry name" value="PH-like_dom_sf"/>
</dbReference>
<dbReference type="PROSITE" id="PS50081">
    <property type="entry name" value="ZF_DAG_PE_2"/>
    <property type="match status" value="1"/>
</dbReference>
<dbReference type="GO" id="GO:0004697">
    <property type="term" value="F:diacylglycerol-dependent serine/threonine kinase activity"/>
    <property type="evidence" value="ECO:0007669"/>
    <property type="project" value="UniProtKB-EC"/>
</dbReference>
<feature type="region of interest" description="Disordered" evidence="6">
    <location>
        <begin position="109"/>
        <end position="185"/>
    </location>
</feature>
<evidence type="ECO:0000256" key="5">
    <source>
        <dbReference type="ARBA" id="ARBA00022842"/>
    </source>
</evidence>
<protein>
    <submittedName>
        <fullName evidence="10">Protein kinase C</fullName>
    </submittedName>
</protein>
<dbReference type="CDD" id="cd01239">
    <property type="entry name" value="PH_PKD"/>
    <property type="match status" value="1"/>
</dbReference>
<evidence type="ECO:0000256" key="3">
    <source>
        <dbReference type="ARBA" id="ARBA00022723"/>
    </source>
</evidence>
<name>A0A914QJU6_9BILA</name>
<dbReference type="SMART" id="SM00109">
    <property type="entry name" value="C1"/>
    <property type="match status" value="1"/>
</dbReference>
<dbReference type="InterPro" id="IPR046349">
    <property type="entry name" value="C1-like_sf"/>
</dbReference>
<dbReference type="InterPro" id="IPR020454">
    <property type="entry name" value="DAG/PE-bd"/>
</dbReference>
<dbReference type="PANTHER" id="PTHR22968:SF24">
    <property type="entry name" value="SERINE_THREONINE-PROTEIN KINASE"/>
    <property type="match status" value="1"/>
</dbReference>
<dbReference type="GO" id="GO:0005829">
    <property type="term" value="C:cytosol"/>
    <property type="evidence" value="ECO:0007669"/>
    <property type="project" value="TreeGrafter"/>
</dbReference>
<evidence type="ECO:0000313" key="10">
    <source>
        <dbReference type="WBParaSite" id="PDA_v2.g3867.t1"/>
    </source>
</evidence>
<reference evidence="10" key="1">
    <citation type="submission" date="2022-11" db="UniProtKB">
        <authorList>
            <consortium name="WormBaseParasite"/>
        </authorList>
    </citation>
    <scope>IDENTIFICATION</scope>
</reference>
<evidence type="ECO:0000313" key="9">
    <source>
        <dbReference type="Proteomes" id="UP000887578"/>
    </source>
</evidence>
<evidence type="ECO:0000256" key="1">
    <source>
        <dbReference type="ARBA" id="ARBA00001946"/>
    </source>
</evidence>
<accession>A0A914QJU6</accession>
<dbReference type="Pfam" id="PF00130">
    <property type="entry name" value="C1_1"/>
    <property type="match status" value="1"/>
</dbReference>
<dbReference type="PANTHER" id="PTHR22968">
    <property type="entry name" value="PROTEIN KINASE C, MU"/>
    <property type="match status" value="1"/>
</dbReference>
<evidence type="ECO:0000259" key="8">
    <source>
        <dbReference type="PROSITE" id="PS50081"/>
    </source>
</evidence>
<comment type="cofactor">
    <cofactor evidence="1">
        <name>Mg(2+)</name>
        <dbReference type="ChEBI" id="CHEBI:18420"/>
    </cofactor>
</comment>
<dbReference type="Pfam" id="PF00169">
    <property type="entry name" value="PH"/>
    <property type="match status" value="1"/>
</dbReference>
<dbReference type="PROSITE" id="PS00479">
    <property type="entry name" value="ZF_DAG_PE_1"/>
    <property type="match status" value="1"/>
</dbReference>
<dbReference type="Gene3D" id="3.30.60.20">
    <property type="match status" value="1"/>
</dbReference>
<dbReference type="GO" id="GO:0008270">
    <property type="term" value="F:zinc ion binding"/>
    <property type="evidence" value="ECO:0007669"/>
    <property type="project" value="UniProtKB-KW"/>
</dbReference>
<dbReference type="SMART" id="SM00233">
    <property type="entry name" value="PH"/>
    <property type="match status" value="1"/>
</dbReference>
<evidence type="ECO:0000256" key="6">
    <source>
        <dbReference type="SAM" id="MobiDB-lite"/>
    </source>
</evidence>
<keyword evidence="4" id="KW-0862">Zinc</keyword>
<keyword evidence="2" id="KW-0597">Phosphoprotein</keyword>
<dbReference type="PROSITE" id="PS50003">
    <property type="entry name" value="PH_DOMAIN"/>
    <property type="match status" value="1"/>
</dbReference>
<dbReference type="GO" id="GO:0007200">
    <property type="term" value="P:phospholipase C-activating G protein-coupled receptor signaling pathway"/>
    <property type="evidence" value="ECO:0007669"/>
    <property type="project" value="TreeGrafter"/>
</dbReference>
<feature type="domain" description="Phorbol-ester/DAG-type" evidence="8">
    <location>
        <begin position="28"/>
        <end position="78"/>
    </location>
</feature>
<proteinExistence type="predicted"/>
<dbReference type="CDD" id="cd20796">
    <property type="entry name" value="C1_PKD_rpt2"/>
    <property type="match status" value="1"/>
</dbReference>
<evidence type="ECO:0000256" key="4">
    <source>
        <dbReference type="ARBA" id="ARBA00022833"/>
    </source>
</evidence>
<dbReference type="SUPFAM" id="SSF50729">
    <property type="entry name" value="PH domain-like"/>
    <property type="match status" value="1"/>
</dbReference>
<dbReference type="Gene3D" id="2.30.29.30">
    <property type="entry name" value="Pleckstrin-homology domain (PH domain)/Phosphotyrosine-binding domain (PTB)"/>
    <property type="match status" value="1"/>
</dbReference>
<dbReference type="GO" id="GO:0016020">
    <property type="term" value="C:membrane"/>
    <property type="evidence" value="ECO:0007669"/>
    <property type="project" value="UniProtKB-SubCell"/>
</dbReference>
<organism evidence="9 10">
    <name type="scientific">Panagrolaimus davidi</name>
    <dbReference type="NCBI Taxonomy" id="227884"/>
    <lineage>
        <taxon>Eukaryota</taxon>
        <taxon>Metazoa</taxon>
        <taxon>Ecdysozoa</taxon>
        <taxon>Nematoda</taxon>
        <taxon>Chromadorea</taxon>
        <taxon>Rhabditida</taxon>
        <taxon>Tylenchina</taxon>
        <taxon>Panagrolaimomorpha</taxon>
        <taxon>Panagrolaimoidea</taxon>
        <taxon>Panagrolaimidae</taxon>
        <taxon>Panagrolaimus</taxon>
    </lineage>
</organism>
<sequence>MPRKDRSCSWSGRPLWMEVAEATRIKVPHTFQIHSYTRPTVCQHCKKLLKGLIRQGIQCRDCKYNCHKKCEQYLPKDCPGNTTQAKPGFLLGAGNDDITGIGGSMNDLRMSSVPFGSRDDLNEGSSDDSGLRHRPAQATPSAPLQATDNDDTPDYDPREHPGTDDYTNIPLQRIVQSKKQTKRPTNKVIREGWMVHYTDKQNMRKKHYWRLDTKSIVMYKNENESGYYRELPLSEILEVNMVHNELKRELTHFFEIKTHQSVYYIAASHITSSNHLFW</sequence>
<dbReference type="GO" id="GO:0035556">
    <property type="term" value="P:intracellular signal transduction"/>
    <property type="evidence" value="ECO:0007669"/>
    <property type="project" value="TreeGrafter"/>
</dbReference>
<feature type="compositionally biased region" description="Polar residues" evidence="6">
    <location>
        <begin position="138"/>
        <end position="147"/>
    </location>
</feature>
<feature type="compositionally biased region" description="Polar residues" evidence="6">
    <location>
        <begin position="165"/>
        <end position="178"/>
    </location>
</feature>
<dbReference type="PRINTS" id="PR00008">
    <property type="entry name" value="DAGPEDOMAIN"/>
</dbReference>
<keyword evidence="3" id="KW-0479">Metal-binding</keyword>
<keyword evidence="9" id="KW-1185">Reference proteome</keyword>
<feature type="domain" description="PH" evidence="7">
    <location>
        <begin position="187"/>
        <end position="278"/>
    </location>
</feature>
<keyword evidence="5" id="KW-0460">Magnesium</keyword>
<evidence type="ECO:0000259" key="7">
    <source>
        <dbReference type="PROSITE" id="PS50003"/>
    </source>
</evidence>
<dbReference type="Proteomes" id="UP000887578">
    <property type="component" value="Unplaced"/>
</dbReference>
<dbReference type="SUPFAM" id="SSF57889">
    <property type="entry name" value="Cysteine-rich domain"/>
    <property type="match status" value="1"/>
</dbReference>
<dbReference type="InterPro" id="IPR002219">
    <property type="entry name" value="PKC_DAG/PE"/>
</dbReference>
<evidence type="ECO:0000256" key="2">
    <source>
        <dbReference type="ARBA" id="ARBA00022553"/>
    </source>
</evidence>
<dbReference type="InterPro" id="IPR001849">
    <property type="entry name" value="PH_domain"/>
</dbReference>